<dbReference type="GO" id="GO:0008270">
    <property type="term" value="F:zinc ion binding"/>
    <property type="evidence" value="ECO:0007669"/>
    <property type="project" value="UniProtKB-KW"/>
</dbReference>
<dbReference type="Gene3D" id="3.30.40.10">
    <property type="entry name" value="Zinc/RING finger domain, C3HC4 (zinc finger)"/>
    <property type="match status" value="1"/>
</dbReference>
<dbReference type="AlphaFoldDB" id="A0A9P5UDR3"/>
<reference evidence="7" key="1">
    <citation type="submission" date="2020-11" db="EMBL/GenBank/DDBJ databases">
        <authorList>
            <consortium name="DOE Joint Genome Institute"/>
            <person name="Ahrendt S."/>
            <person name="Riley R."/>
            <person name="Andreopoulos W."/>
            <person name="Labutti K."/>
            <person name="Pangilinan J."/>
            <person name="Ruiz-Duenas F.J."/>
            <person name="Barrasa J.M."/>
            <person name="Sanchez-Garcia M."/>
            <person name="Camarero S."/>
            <person name="Miyauchi S."/>
            <person name="Serrano A."/>
            <person name="Linde D."/>
            <person name="Babiker R."/>
            <person name="Drula E."/>
            <person name="Ayuso-Fernandez I."/>
            <person name="Pacheco R."/>
            <person name="Padilla G."/>
            <person name="Ferreira P."/>
            <person name="Barriuso J."/>
            <person name="Kellner H."/>
            <person name="Castanera R."/>
            <person name="Alfaro M."/>
            <person name="Ramirez L."/>
            <person name="Pisabarro A.G."/>
            <person name="Kuo A."/>
            <person name="Tritt A."/>
            <person name="Lipzen A."/>
            <person name="He G."/>
            <person name="Yan M."/>
            <person name="Ng V."/>
            <person name="Cullen D."/>
            <person name="Martin F."/>
            <person name="Rosso M.-N."/>
            <person name="Henrissat B."/>
            <person name="Hibbett D."/>
            <person name="Martinez A.T."/>
            <person name="Grigoriev I.V."/>
        </authorList>
    </citation>
    <scope>NUCLEOTIDE SEQUENCE</scope>
    <source>
        <strain evidence="7">AH 40177</strain>
    </source>
</reference>
<feature type="domain" description="RING-type" evidence="6">
    <location>
        <begin position="12"/>
        <end position="48"/>
    </location>
</feature>
<keyword evidence="3" id="KW-0862">Zinc</keyword>
<comment type="caution">
    <text evidence="7">The sequence shown here is derived from an EMBL/GenBank/DDBJ whole genome shotgun (WGS) entry which is preliminary data.</text>
</comment>
<keyword evidence="8" id="KW-1185">Reference proteome</keyword>
<evidence type="ECO:0000256" key="3">
    <source>
        <dbReference type="ARBA" id="ARBA00022833"/>
    </source>
</evidence>
<dbReference type="InterPro" id="IPR013083">
    <property type="entry name" value="Znf_RING/FYVE/PHD"/>
</dbReference>
<keyword evidence="2 4" id="KW-0863">Zinc-finger</keyword>
<dbReference type="InterPro" id="IPR042448">
    <property type="entry name" value="CCNB1IP1"/>
</dbReference>
<evidence type="ECO:0000313" key="7">
    <source>
        <dbReference type="EMBL" id="KAF9076485.1"/>
    </source>
</evidence>
<proteinExistence type="predicted"/>
<organism evidence="7 8">
    <name type="scientific">Rhodocollybia butyracea</name>
    <dbReference type="NCBI Taxonomy" id="206335"/>
    <lineage>
        <taxon>Eukaryota</taxon>
        <taxon>Fungi</taxon>
        <taxon>Dikarya</taxon>
        <taxon>Basidiomycota</taxon>
        <taxon>Agaricomycotina</taxon>
        <taxon>Agaricomycetes</taxon>
        <taxon>Agaricomycetidae</taxon>
        <taxon>Agaricales</taxon>
        <taxon>Marasmiineae</taxon>
        <taxon>Omphalotaceae</taxon>
        <taxon>Rhodocollybia</taxon>
    </lineage>
</organism>
<dbReference type="GO" id="GO:0000795">
    <property type="term" value="C:synaptonemal complex"/>
    <property type="evidence" value="ECO:0007669"/>
    <property type="project" value="InterPro"/>
</dbReference>
<feature type="region of interest" description="Disordered" evidence="5">
    <location>
        <begin position="164"/>
        <end position="183"/>
    </location>
</feature>
<dbReference type="GO" id="GO:0061630">
    <property type="term" value="F:ubiquitin protein ligase activity"/>
    <property type="evidence" value="ECO:0007669"/>
    <property type="project" value="InterPro"/>
</dbReference>
<name>A0A9P5UDR3_9AGAR</name>
<feature type="compositionally biased region" description="Basic and acidic residues" evidence="5">
    <location>
        <begin position="164"/>
        <end position="182"/>
    </location>
</feature>
<dbReference type="Pfam" id="PF14634">
    <property type="entry name" value="zf-RING_5"/>
    <property type="match status" value="1"/>
</dbReference>
<dbReference type="EMBL" id="JADNRY010000006">
    <property type="protein sequence ID" value="KAF9076485.1"/>
    <property type="molecule type" value="Genomic_DNA"/>
</dbReference>
<dbReference type="PROSITE" id="PS50089">
    <property type="entry name" value="ZF_RING_2"/>
    <property type="match status" value="1"/>
</dbReference>
<evidence type="ECO:0000256" key="2">
    <source>
        <dbReference type="ARBA" id="ARBA00022771"/>
    </source>
</evidence>
<evidence type="ECO:0000256" key="4">
    <source>
        <dbReference type="PROSITE-ProRule" id="PRU00175"/>
    </source>
</evidence>
<evidence type="ECO:0000256" key="5">
    <source>
        <dbReference type="SAM" id="MobiDB-lite"/>
    </source>
</evidence>
<dbReference type="GO" id="GO:0007131">
    <property type="term" value="P:reciprocal meiotic recombination"/>
    <property type="evidence" value="ECO:0007669"/>
    <property type="project" value="InterPro"/>
</dbReference>
<accession>A0A9P5UDR3</accession>
<dbReference type="PANTHER" id="PTHR14305:SF0">
    <property type="entry name" value="E3 UBIQUITIN-PROTEIN LIGASE CCNB1IP1"/>
    <property type="match status" value="1"/>
</dbReference>
<feature type="non-terminal residue" evidence="7">
    <location>
        <position position="358"/>
    </location>
</feature>
<evidence type="ECO:0000259" key="6">
    <source>
        <dbReference type="PROSITE" id="PS50089"/>
    </source>
</evidence>
<gene>
    <name evidence="7" type="ORF">BDP27DRAFT_1255363</name>
</gene>
<keyword evidence="1" id="KW-0479">Metal-binding</keyword>
<dbReference type="SUPFAM" id="SSF57850">
    <property type="entry name" value="RING/U-box"/>
    <property type="match status" value="1"/>
</dbReference>
<feature type="region of interest" description="Disordered" evidence="5">
    <location>
        <begin position="280"/>
        <end position="299"/>
    </location>
</feature>
<protein>
    <recommendedName>
        <fullName evidence="6">RING-type domain-containing protein</fullName>
    </recommendedName>
</protein>
<dbReference type="InterPro" id="IPR017907">
    <property type="entry name" value="Znf_RING_CS"/>
</dbReference>
<dbReference type="Proteomes" id="UP000772434">
    <property type="component" value="Unassembled WGS sequence"/>
</dbReference>
<dbReference type="OrthoDB" id="441210at2759"/>
<sequence>MDTELKCNRLTCRKTLTDKAVVTTCSHIFCVECANELFNAARLCPACESSLSEPDDVVICSLHPSNDYKTSVLSGLTPSIILEICSRAIAFWQYQIHQENSFQHAVLRNLNDKNSQLQKQLDNVVREANGEINLLNNKVAGMQRISLALDSSDPVERRKVRDLQEATREREKEYQKLKTQHDRVKRKALLGPNAVSNDASMNGSTNQLAENSVGTRNFGANVGTNVDYGAVAGGMELNGIQRTPIVNRLTNFSGHWGQHATQNQPQQRSLRVGGSHRQPLVMPGNDRPHAGGYVSDRSDSANEVEQLLVGGGGHRQAGVSISTGTGGWNPGALQAVATRRTRPAQRGSAQHGSGTFRP</sequence>
<dbReference type="InterPro" id="IPR001841">
    <property type="entry name" value="Znf_RING"/>
</dbReference>
<evidence type="ECO:0000313" key="8">
    <source>
        <dbReference type="Proteomes" id="UP000772434"/>
    </source>
</evidence>
<dbReference type="PANTHER" id="PTHR14305">
    <property type="entry name" value="E3 UBIQUITIN-PROTEIN LIGASE CCNB1IP1"/>
    <property type="match status" value="1"/>
</dbReference>
<feature type="compositionally biased region" description="Polar residues" evidence="5">
    <location>
        <begin position="347"/>
        <end position="358"/>
    </location>
</feature>
<feature type="region of interest" description="Disordered" evidence="5">
    <location>
        <begin position="339"/>
        <end position="358"/>
    </location>
</feature>
<dbReference type="PROSITE" id="PS00518">
    <property type="entry name" value="ZF_RING_1"/>
    <property type="match status" value="1"/>
</dbReference>
<evidence type="ECO:0000256" key="1">
    <source>
        <dbReference type="ARBA" id="ARBA00022723"/>
    </source>
</evidence>